<feature type="region of interest" description="Disordered" evidence="1">
    <location>
        <begin position="40"/>
        <end position="110"/>
    </location>
</feature>
<keyword evidence="2" id="KW-0732">Signal</keyword>
<proteinExistence type="predicted"/>
<protein>
    <recommendedName>
        <fullName evidence="5">SbsA Ig-like domain-containing protein</fullName>
    </recommendedName>
</protein>
<feature type="region of interest" description="Disordered" evidence="1">
    <location>
        <begin position="399"/>
        <end position="443"/>
    </location>
</feature>
<name>A0A9X3MVM1_9ACTN</name>
<feature type="signal peptide" evidence="2">
    <location>
        <begin position="1"/>
        <end position="24"/>
    </location>
</feature>
<feature type="compositionally biased region" description="Low complexity" evidence="1">
    <location>
        <begin position="66"/>
        <end position="76"/>
    </location>
</feature>
<feature type="compositionally biased region" description="Low complexity" evidence="1">
    <location>
        <begin position="399"/>
        <end position="422"/>
    </location>
</feature>
<organism evidence="3 4">
    <name type="scientific">Solirubrobacter ginsenosidimutans</name>
    <dbReference type="NCBI Taxonomy" id="490573"/>
    <lineage>
        <taxon>Bacteria</taxon>
        <taxon>Bacillati</taxon>
        <taxon>Actinomycetota</taxon>
        <taxon>Thermoleophilia</taxon>
        <taxon>Solirubrobacterales</taxon>
        <taxon>Solirubrobacteraceae</taxon>
        <taxon>Solirubrobacter</taxon>
    </lineage>
</organism>
<comment type="caution">
    <text evidence="3">The sequence shown here is derived from an EMBL/GenBank/DDBJ whole genome shotgun (WGS) entry which is preliminary data.</text>
</comment>
<feature type="compositionally biased region" description="Low complexity" evidence="1">
    <location>
        <begin position="535"/>
        <end position="553"/>
    </location>
</feature>
<evidence type="ECO:0000256" key="1">
    <source>
        <dbReference type="SAM" id="MobiDB-lite"/>
    </source>
</evidence>
<feature type="compositionally biased region" description="Low complexity" evidence="1">
    <location>
        <begin position="40"/>
        <end position="58"/>
    </location>
</feature>
<reference evidence="3" key="1">
    <citation type="submission" date="2022-10" db="EMBL/GenBank/DDBJ databases">
        <title>The WGS of Solirubrobacter ginsenosidimutans DSM 21036.</title>
        <authorList>
            <person name="Jiang Z."/>
        </authorList>
    </citation>
    <scope>NUCLEOTIDE SEQUENCE</scope>
    <source>
        <strain evidence="3">DSM 21036</strain>
    </source>
</reference>
<evidence type="ECO:0008006" key="5">
    <source>
        <dbReference type="Google" id="ProtNLM"/>
    </source>
</evidence>
<gene>
    <name evidence="3" type="ORF">OM076_20145</name>
</gene>
<dbReference type="RefSeq" id="WP_270041837.1">
    <property type="nucleotide sequence ID" value="NZ_JAPDOD010000019.1"/>
</dbReference>
<feature type="region of interest" description="Disordered" evidence="1">
    <location>
        <begin position="520"/>
        <end position="553"/>
    </location>
</feature>
<sequence>MTMRRYAVTLTIVIALLITAIAVATSGSRDMAQAADKTATATATATATPDSSKTSDSSTSDDDSTWGDSSSSSTDDSSSDDSEGSIGSNGSDNGGGTVLDGVGDTENVDAGNRLSSAKVLRQNVNDSEEEYTRYCFKDGIQSLNKGEASQFAVLGPDSGNGVEATNVRLDENHDNCVIAGFENGTDLKSYTVAAVEGGVVKNRDGQKNIADSVSLDNARSTNNRTSGPDLVRVKLSKNLNRAQFIFDENLEKGSGNAGDFGFYSKAGGYHTGSNVVSVYNKTVTVSFNTNDQVDTAQRFVVTGGAIQDASGTANVLGTTSGRTDAADLTSVSRDSSDTEYTYKFDENVDNLSASDFLLYTNDGTEIQADDITTDGDEVHASFSRDIEDYPKDIVLAAINSSDDSANGDNTSDSSDGDTPTIGAVSVRSSNVTRSGRTTGPDLVSVSKNADDRRITLTFDEKLDDGDNTTDASGIYLATSDNRLVEADRILSIDNKKVYVKADKTDIKSLVGVVIESGAVSDEAGNDNPLTTKVWGSGDVDNGSSSSLYSNSST</sequence>
<dbReference type="Proteomes" id="UP001149140">
    <property type="component" value="Unassembled WGS sequence"/>
</dbReference>
<evidence type="ECO:0000313" key="3">
    <source>
        <dbReference type="EMBL" id="MDA0162596.1"/>
    </source>
</evidence>
<keyword evidence="4" id="KW-1185">Reference proteome</keyword>
<evidence type="ECO:0000256" key="2">
    <source>
        <dbReference type="SAM" id="SignalP"/>
    </source>
</evidence>
<evidence type="ECO:0000313" key="4">
    <source>
        <dbReference type="Proteomes" id="UP001149140"/>
    </source>
</evidence>
<dbReference type="AlphaFoldDB" id="A0A9X3MVM1"/>
<feature type="compositionally biased region" description="Polar residues" evidence="1">
    <location>
        <begin position="426"/>
        <end position="437"/>
    </location>
</feature>
<dbReference type="EMBL" id="JAPDOD010000019">
    <property type="protein sequence ID" value="MDA0162596.1"/>
    <property type="molecule type" value="Genomic_DNA"/>
</dbReference>
<feature type="chain" id="PRO_5040769196" description="SbsA Ig-like domain-containing protein" evidence="2">
    <location>
        <begin position="25"/>
        <end position="553"/>
    </location>
</feature>
<accession>A0A9X3MVM1</accession>